<evidence type="ECO:0000313" key="2">
    <source>
        <dbReference type="EMBL" id="KIK08636.1"/>
    </source>
</evidence>
<proteinExistence type="predicted"/>
<accession>A0A0C9XUG6</accession>
<dbReference type="OrthoDB" id="3318115at2759"/>
<dbReference type="EMBL" id="KN838541">
    <property type="protein sequence ID" value="KIK08636.1"/>
    <property type="molecule type" value="Genomic_DNA"/>
</dbReference>
<dbReference type="HOGENOM" id="CLU_783179_0_0_1"/>
<sequence>MSQPTQDKNLAQADGGKPGYLASALAFVSRTFLTMFNRAEPTLEKEPSSPMTYADKSIVDRPVDFALCSKLPTELDAGQHSFSGIATNGVSPSGIAPNRTSESSISLNGVSPSPPTSSASKLLVIGSLANVANQPEQLNALNRLHVDVAKRTFSVITDRKHYHQSYYADFTSILMHEPYGGIRHMRRFAINMMNHGSDIYFNLCDNQSHIDEINIVACESGAYLAIKLFELIDLYGDSLADSNFYIIWSMFLNDQPIDLPTQPDSKISKICRAMILIDPSLPAPHRLAKWLEYWPVMYNKLKLVAPKGDSGERLFLALHTNLVKATHFGVEIQGAESFGKDGVTALVECFKNFS</sequence>
<gene>
    <name evidence="2" type="ORF">K443DRAFT_118930</name>
</gene>
<feature type="region of interest" description="Disordered" evidence="1">
    <location>
        <begin position="90"/>
        <end position="112"/>
    </location>
</feature>
<keyword evidence="3" id="KW-1185">Reference proteome</keyword>
<dbReference type="Proteomes" id="UP000054477">
    <property type="component" value="Unassembled WGS sequence"/>
</dbReference>
<evidence type="ECO:0000313" key="3">
    <source>
        <dbReference type="Proteomes" id="UP000054477"/>
    </source>
</evidence>
<reference evidence="3" key="2">
    <citation type="submission" date="2015-01" db="EMBL/GenBank/DDBJ databases">
        <title>Evolutionary Origins and Diversification of the Mycorrhizal Mutualists.</title>
        <authorList>
            <consortium name="DOE Joint Genome Institute"/>
            <consortium name="Mycorrhizal Genomics Consortium"/>
            <person name="Kohler A."/>
            <person name="Kuo A."/>
            <person name="Nagy L.G."/>
            <person name="Floudas D."/>
            <person name="Copeland A."/>
            <person name="Barry K.W."/>
            <person name="Cichocki N."/>
            <person name="Veneault-Fourrey C."/>
            <person name="LaButti K."/>
            <person name="Lindquist E.A."/>
            <person name="Lipzen A."/>
            <person name="Lundell T."/>
            <person name="Morin E."/>
            <person name="Murat C."/>
            <person name="Riley R."/>
            <person name="Ohm R."/>
            <person name="Sun H."/>
            <person name="Tunlid A."/>
            <person name="Henrissat B."/>
            <person name="Grigoriev I.V."/>
            <person name="Hibbett D.S."/>
            <person name="Martin F."/>
        </authorList>
    </citation>
    <scope>NUCLEOTIDE SEQUENCE [LARGE SCALE GENOMIC DNA]</scope>
    <source>
        <strain evidence="3">LaAM-08-1</strain>
    </source>
</reference>
<reference evidence="2 3" key="1">
    <citation type="submission" date="2014-04" db="EMBL/GenBank/DDBJ databases">
        <authorList>
            <consortium name="DOE Joint Genome Institute"/>
            <person name="Kuo A."/>
            <person name="Kohler A."/>
            <person name="Nagy L.G."/>
            <person name="Floudas D."/>
            <person name="Copeland A."/>
            <person name="Barry K.W."/>
            <person name="Cichocki N."/>
            <person name="Veneault-Fourrey C."/>
            <person name="LaButti K."/>
            <person name="Lindquist E.A."/>
            <person name="Lipzen A."/>
            <person name="Lundell T."/>
            <person name="Morin E."/>
            <person name="Murat C."/>
            <person name="Sun H."/>
            <person name="Tunlid A."/>
            <person name="Henrissat B."/>
            <person name="Grigoriev I.V."/>
            <person name="Hibbett D.S."/>
            <person name="Martin F."/>
            <person name="Nordberg H.P."/>
            <person name="Cantor M.N."/>
            <person name="Hua S.X."/>
        </authorList>
    </citation>
    <scope>NUCLEOTIDE SEQUENCE [LARGE SCALE GENOMIC DNA]</scope>
    <source>
        <strain evidence="2 3">LaAM-08-1</strain>
    </source>
</reference>
<evidence type="ECO:0000256" key="1">
    <source>
        <dbReference type="SAM" id="MobiDB-lite"/>
    </source>
</evidence>
<protein>
    <submittedName>
        <fullName evidence="2">Uncharacterized protein</fullName>
    </submittedName>
</protein>
<organism evidence="2 3">
    <name type="scientific">Laccaria amethystina LaAM-08-1</name>
    <dbReference type="NCBI Taxonomy" id="1095629"/>
    <lineage>
        <taxon>Eukaryota</taxon>
        <taxon>Fungi</taxon>
        <taxon>Dikarya</taxon>
        <taxon>Basidiomycota</taxon>
        <taxon>Agaricomycotina</taxon>
        <taxon>Agaricomycetes</taxon>
        <taxon>Agaricomycetidae</taxon>
        <taxon>Agaricales</taxon>
        <taxon>Agaricineae</taxon>
        <taxon>Hydnangiaceae</taxon>
        <taxon>Laccaria</taxon>
    </lineage>
</organism>
<feature type="compositionally biased region" description="Polar residues" evidence="1">
    <location>
        <begin position="98"/>
        <end position="112"/>
    </location>
</feature>
<dbReference type="AlphaFoldDB" id="A0A0C9XUG6"/>
<name>A0A0C9XUG6_9AGAR</name>